<dbReference type="Pfam" id="PF05016">
    <property type="entry name" value="ParE_toxin"/>
    <property type="match status" value="1"/>
</dbReference>
<gene>
    <name evidence="2" type="ORF">G9U52_27855</name>
</gene>
<dbReference type="SUPFAM" id="SSF143011">
    <property type="entry name" value="RelE-like"/>
    <property type="match status" value="1"/>
</dbReference>
<evidence type="ECO:0000313" key="2">
    <source>
        <dbReference type="EMBL" id="NHN33637.1"/>
    </source>
</evidence>
<proteinExistence type="predicted"/>
<dbReference type="InterPro" id="IPR052747">
    <property type="entry name" value="TA_system_RelE_toxin"/>
</dbReference>
<name>A0ABX0JAW6_9BACL</name>
<dbReference type="Gene3D" id="3.30.2310.20">
    <property type="entry name" value="RelE-like"/>
    <property type="match status" value="1"/>
</dbReference>
<accession>A0ABX0JAW6</accession>
<dbReference type="InterPro" id="IPR007712">
    <property type="entry name" value="RelE/ParE_toxin"/>
</dbReference>
<dbReference type="InterPro" id="IPR035093">
    <property type="entry name" value="RelE/ParE_toxin_dom_sf"/>
</dbReference>
<dbReference type="PANTHER" id="PTHR38813:SF1">
    <property type="entry name" value="TOXIN RELE1-RELATED"/>
    <property type="match status" value="1"/>
</dbReference>
<comment type="caution">
    <text evidence="2">The sequence shown here is derived from an EMBL/GenBank/DDBJ whole genome shotgun (WGS) entry which is preliminary data.</text>
</comment>
<evidence type="ECO:0000313" key="3">
    <source>
        <dbReference type="Proteomes" id="UP001165962"/>
    </source>
</evidence>
<dbReference type="Proteomes" id="UP001165962">
    <property type="component" value="Unassembled WGS sequence"/>
</dbReference>
<sequence>MLRRRIRDALLELAENPFQSPEVKRLKGRKGQYRKRVGDYRIIYEIVDKQLIILVLKISIRGNVYKE</sequence>
<protein>
    <submittedName>
        <fullName evidence="2">Type II toxin-antitoxin system RelE/ParE family toxin</fullName>
    </submittedName>
</protein>
<keyword evidence="3" id="KW-1185">Reference proteome</keyword>
<organism evidence="2 3">
    <name type="scientific">Paenibacillus agricola</name>
    <dbReference type="NCBI Taxonomy" id="2716264"/>
    <lineage>
        <taxon>Bacteria</taxon>
        <taxon>Bacillati</taxon>
        <taxon>Bacillota</taxon>
        <taxon>Bacilli</taxon>
        <taxon>Bacillales</taxon>
        <taxon>Paenibacillaceae</taxon>
        <taxon>Paenibacillus</taxon>
    </lineage>
</organism>
<reference evidence="2" key="1">
    <citation type="submission" date="2020-03" db="EMBL/GenBank/DDBJ databases">
        <title>Draft sequencing of Paenibacilllus sp. S3N08.</title>
        <authorList>
            <person name="Kim D.-U."/>
        </authorList>
    </citation>
    <scope>NUCLEOTIDE SEQUENCE</scope>
    <source>
        <strain evidence="2">S3N08</strain>
    </source>
</reference>
<keyword evidence="1" id="KW-1277">Toxin-antitoxin system</keyword>
<dbReference type="PANTHER" id="PTHR38813">
    <property type="match status" value="1"/>
</dbReference>
<dbReference type="EMBL" id="JAAOIW010000013">
    <property type="protein sequence ID" value="NHN33637.1"/>
    <property type="molecule type" value="Genomic_DNA"/>
</dbReference>
<evidence type="ECO:0000256" key="1">
    <source>
        <dbReference type="ARBA" id="ARBA00022649"/>
    </source>
</evidence>